<reference evidence="1" key="1">
    <citation type="journal article" date="2020" name="Nature">
        <title>Giant virus diversity and host interactions through global metagenomics.</title>
        <authorList>
            <person name="Schulz F."/>
            <person name="Roux S."/>
            <person name="Paez-Espino D."/>
            <person name="Jungbluth S."/>
            <person name="Walsh D.A."/>
            <person name="Denef V.J."/>
            <person name="McMahon K.D."/>
            <person name="Konstantinidis K.T."/>
            <person name="Eloe-Fadrosh E.A."/>
            <person name="Kyrpides N.C."/>
            <person name="Woyke T."/>
        </authorList>
    </citation>
    <scope>NUCLEOTIDE SEQUENCE</scope>
    <source>
        <strain evidence="1">GVMAG-M-3300025880-56</strain>
    </source>
</reference>
<dbReference type="AlphaFoldDB" id="A0A6C0JBA4"/>
<organism evidence="1">
    <name type="scientific">viral metagenome</name>
    <dbReference type="NCBI Taxonomy" id="1070528"/>
    <lineage>
        <taxon>unclassified sequences</taxon>
        <taxon>metagenomes</taxon>
        <taxon>organismal metagenomes</taxon>
    </lineage>
</organism>
<evidence type="ECO:0000313" key="1">
    <source>
        <dbReference type="EMBL" id="QHU02071.1"/>
    </source>
</evidence>
<dbReference type="EMBL" id="MN740352">
    <property type="protein sequence ID" value="QHU02071.1"/>
    <property type="molecule type" value="Genomic_DNA"/>
</dbReference>
<proteinExistence type="predicted"/>
<name>A0A6C0JBA4_9ZZZZ</name>
<protein>
    <submittedName>
        <fullName evidence="1">Uncharacterized protein</fullName>
    </submittedName>
</protein>
<sequence>MTETIHIDKFLDKDKDKNVYIFHDCEGQNNVNTLCKHVVLADSEFNARIKLLCSPEHDVNFFYEEVDFCFEDLQDVLDVFCLVQNATDEDSLEKLIEDSLKLVNKLMELENEEESQKDDYYYKLVDQIKKYWSKYKETGQQSPEGPLCMGDETYDDFWGNHYSTYDNYEPKVTYRELFSTDKMKSFIENIMWNEQYSLFNVYMNEALLIS</sequence>
<accession>A0A6C0JBA4</accession>